<accession>A0ABQ9UJ34</accession>
<evidence type="ECO:0000313" key="1">
    <source>
        <dbReference type="EMBL" id="KAK2097051.1"/>
    </source>
</evidence>
<dbReference type="Proteomes" id="UP001266305">
    <property type="component" value="Unassembled WGS sequence"/>
</dbReference>
<name>A0ABQ9UJ34_SAGOE</name>
<gene>
    <name evidence="1" type="ORF">P7K49_026085</name>
</gene>
<evidence type="ECO:0000313" key="2">
    <source>
        <dbReference type="Proteomes" id="UP001266305"/>
    </source>
</evidence>
<organism evidence="1 2">
    <name type="scientific">Saguinus oedipus</name>
    <name type="common">Cotton-top tamarin</name>
    <name type="synonym">Oedipomidas oedipus</name>
    <dbReference type="NCBI Taxonomy" id="9490"/>
    <lineage>
        <taxon>Eukaryota</taxon>
        <taxon>Metazoa</taxon>
        <taxon>Chordata</taxon>
        <taxon>Craniata</taxon>
        <taxon>Vertebrata</taxon>
        <taxon>Euteleostomi</taxon>
        <taxon>Mammalia</taxon>
        <taxon>Eutheria</taxon>
        <taxon>Euarchontoglires</taxon>
        <taxon>Primates</taxon>
        <taxon>Haplorrhini</taxon>
        <taxon>Platyrrhini</taxon>
        <taxon>Cebidae</taxon>
        <taxon>Callitrichinae</taxon>
        <taxon>Saguinus</taxon>
    </lineage>
</organism>
<reference evidence="1 2" key="1">
    <citation type="submission" date="2023-05" db="EMBL/GenBank/DDBJ databases">
        <title>B98-5 Cell Line De Novo Hybrid Assembly: An Optical Mapping Approach.</title>
        <authorList>
            <person name="Kananen K."/>
            <person name="Auerbach J.A."/>
            <person name="Kautto E."/>
            <person name="Blachly J.S."/>
        </authorList>
    </citation>
    <scope>NUCLEOTIDE SEQUENCE [LARGE SCALE GENOMIC DNA]</scope>
    <source>
        <strain evidence="1">B95-8</strain>
        <tissue evidence="1">Cell line</tissue>
    </source>
</reference>
<protein>
    <submittedName>
        <fullName evidence="1">Uncharacterized protein</fullName>
    </submittedName>
</protein>
<comment type="caution">
    <text evidence="1">The sequence shown here is derived from an EMBL/GenBank/DDBJ whole genome shotgun (WGS) entry which is preliminary data.</text>
</comment>
<sequence>MDVLRLEPTELAEQSLLKISLINPSPHCTPIPVRALLMRLRGGGSLQKTERQMSAFLGAELPGSRAPAFRRGCPGHPQQVQVGHCGPRPSRCLGGWGQWCPQARSAAEMKKPTGTWADGLCPQRRLGVLFSRVLGPAWQVSEEGRVR</sequence>
<proteinExistence type="predicted"/>
<keyword evidence="2" id="KW-1185">Reference proteome</keyword>
<dbReference type="EMBL" id="JASSZA010000012">
    <property type="protein sequence ID" value="KAK2097051.1"/>
    <property type="molecule type" value="Genomic_DNA"/>
</dbReference>